<reference evidence="5 6" key="1">
    <citation type="submission" date="2020-08" db="EMBL/GenBank/DDBJ databases">
        <title>Cohnella phylogeny.</title>
        <authorList>
            <person name="Dunlap C."/>
        </authorList>
    </citation>
    <scope>NUCLEOTIDE SEQUENCE [LARGE SCALE GENOMIC DNA]</scope>
    <source>
        <strain evidence="5 6">CBP 2801</strain>
    </source>
</reference>
<dbReference type="Pfam" id="PF02311">
    <property type="entry name" value="AraC_binding"/>
    <property type="match status" value="1"/>
</dbReference>
<dbReference type="Gene3D" id="2.60.120.10">
    <property type="entry name" value="Jelly Rolls"/>
    <property type="match status" value="1"/>
</dbReference>
<comment type="caution">
    <text evidence="5">The sequence shown here is derived from an EMBL/GenBank/DDBJ whole genome shotgun (WGS) entry which is preliminary data.</text>
</comment>
<evidence type="ECO:0000256" key="2">
    <source>
        <dbReference type="ARBA" id="ARBA00023125"/>
    </source>
</evidence>
<dbReference type="Proteomes" id="UP000564644">
    <property type="component" value="Unassembled WGS sequence"/>
</dbReference>
<dbReference type="Pfam" id="PF12833">
    <property type="entry name" value="HTH_18"/>
    <property type="match status" value="1"/>
</dbReference>
<gene>
    <name evidence="5" type="ORF">H7C18_11985</name>
</gene>
<protein>
    <submittedName>
        <fullName evidence="5">Helix-turn-helix transcriptional regulator</fullName>
    </submittedName>
</protein>
<dbReference type="RefSeq" id="WP_185129305.1">
    <property type="nucleotide sequence ID" value="NZ_JACJVO010000013.1"/>
</dbReference>
<dbReference type="InterPro" id="IPR018060">
    <property type="entry name" value="HTH_AraC"/>
</dbReference>
<dbReference type="SMART" id="SM00342">
    <property type="entry name" value="HTH_ARAC"/>
    <property type="match status" value="1"/>
</dbReference>
<name>A0A7X0VV65_9BACL</name>
<dbReference type="InterPro" id="IPR037923">
    <property type="entry name" value="HTH-like"/>
</dbReference>
<evidence type="ECO:0000313" key="5">
    <source>
        <dbReference type="EMBL" id="MBB6731631.1"/>
    </source>
</evidence>
<dbReference type="SUPFAM" id="SSF46689">
    <property type="entry name" value="Homeodomain-like"/>
    <property type="match status" value="2"/>
</dbReference>
<dbReference type="PANTHER" id="PTHR43280:SF28">
    <property type="entry name" value="HTH-TYPE TRANSCRIPTIONAL ACTIVATOR RHAS"/>
    <property type="match status" value="1"/>
</dbReference>
<proteinExistence type="predicted"/>
<dbReference type="PROSITE" id="PS01124">
    <property type="entry name" value="HTH_ARAC_FAMILY_2"/>
    <property type="match status" value="1"/>
</dbReference>
<dbReference type="PANTHER" id="PTHR43280">
    <property type="entry name" value="ARAC-FAMILY TRANSCRIPTIONAL REGULATOR"/>
    <property type="match status" value="1"/>
</dbReference>
<sequence length="287" mass="32431">MKPFRKQFDALPSFPFAIDYREKKNYRTELTDHLHDWYELVYVHSGSGAFFIDRSFDEMREGDLFAIPGNTIHRAFPDKVDPVTSTAVFFSPILIQQTPLGEPFSYLRCFEQAQARRRFKLNTTPALRLEIESVVDRMHDELEAGIPGFRHSVTLLLHGLLLAIHRETSSLPEARAGGDIAPGWMQDILLYIDDHYCENIGLAELSARASVSPAHFSRLFKQLTGMNVTAFIATKRMIRAKELLLASDDGVGAIAAACGFESLPHFHRLFKRIVGTTPSAYRREASS</sequence>
<dbReference type="InterPro" id="IPR014710">
    <property type="entry name" value="RmlC-like_jellyroll"/>
</dbReference>
<dbReference type="GO" id="GO:0003700">
    <property type="term" value="F:DNA-binding transcription factor activity"/>
    <property type="evidence" value="ECO:0007669"/>
    <property type="project" value="InterPro"/>
</dbReference>
<keyword evidence="2" id="KW-0238">DNA-binding</keyword>
<dbReference type="Gene3D" id="1.10.10.60">
    <property type="entry name" value="Homeodomain-like"/>
    <property type="match status" value="2"/>
</dbReference>
<feature type="domain" description="HTH araC/xylS-type" evidence="4">
    <location>
        <begin position="186"/>
        <end position="284"/>
    </location>
</feature>
<dbReference type="InterPro" id="IPR003313">
    <property type="entry name" value="AraC-bd"/>
</dbReference>
<evidence type="ECO:0000313" key="6">
    <source>
        <dbReference type="Proteomes" id="UP000564644"/>
    </source>
</evidence>
<organism evidence="5 6">
    <name type="scientific">Cohnella zeiphila</name>
    <dbReference type="NCBI Taxonomy" id="2761120"/>
    <lineage>
        <taxon>Bacteria</taxon>
        <taxon>Bacillati</taxon>
        <taxon>Bacillota</taxon>
        <taxon>Bacilli</taxon>
        <taxon>Bacillales</taxon>
        <taxon>Paenibacillaceae</taxon>
        <taxon>Cohnella</taxon>
    </lineage>
</organism>
<dbReference type="AlphaFoldDB" id="A0A7X0VV65"/>
<evidence type="ECO:0000256" key="3">
    <source>
        <dbReference type="ARBA" id="ARBA00023163"/>
    </source>
</evidence>
<keyword evidence="6" id="KW-1185">Reference proteome</keyword>
<evidence type="ECO:0000259" key="4">
    <source>
        <dbReference type="PROSITE" id="PS01124"/>
    </source>
</evidence>
<keyword evidence="1" id="KW-0805">Transcription regulation</keyword>
<dbReference type="InterPro" id="IPR018062">
    <property type="entry name" value="HTH_AraC-typ_CS"/>
</dbReference>
<dbReference type="InterPro" id="IPR020449">
    <property type="entry name" value="Tscrpt_reg_AraC-type_HTH"/>
</dbReference>
<accession>A0A7X0VV65</accession>
<dbReference type="PROSITE" id="PS00041">
    <property type="entry name" value="HTH_ARAC_FAMILY_1"/>
    <property type="match status" value="1"/>
</dbReference>
<keyword evidence="3" id="KW-0804">Transcription</keyword>
<dbReference type="PRINTS" id="PR00032">
    <property type="entry name" value="HTHARAC"/>
</dbReference>
<dbReference type="SUPFAM" id="SSF51215">
    <property type="entry name" value="Regulatory protein AraC"/>
    <property type="match status" value="1"/>
</dbReference>
<dbReference type="InterPro" id="IPR009057">
    <property type="entry name" value="Homeodomain-like_sf"/>
</dbReference>
<dbReference type="GO" id="GO:0043565">
    <property type="term" value="F:sequence-specific DNA binding"/>
    <property type="evidence" value="ECO:0007669"/>
    <property type="project" value="InterPro"/>
</dbReference>
<dbReference type="EMBL" id="JACJVO010000013">
    <property type="protein sequence ID" value="MBB6731631.1"/>
    <property type="molecule type" value="Genomic_DNA"/>
</dbReference>
<evidence type="ECO:0000256" key="1">
    <source>
        <dbReference type="ARBA" id="ARBA00023015"/>
    </source>
</evidence>